<reference evidence="8" key="1">
    <citation type="journal article" date="2019" name="Int. J. Syst. Evol. Microbiol.">
        <title>The Global Catalogue of Microorganisms (GCM) 10K type strain sequencing project: providing services to taxonomists for standard genome sequencing and annotation.</title>
        <authorList>
            <consortium name="The Broad Institute Genomics Platform"/>
            <consortium name="The Broad Institute Genome Sequencing Center for Infectious Disease"/>
            <person name="Wu L."/>
            <person name="Ma J."/>
        </authorList>
    </citation>
    <scope>NUCLEOTIDE SEQUENCE [LARGE SCALE GENOMIC DNA]</scope>
    <source>
        <strain evidence="8">CECT 8010</strain>
    </source>
</reference>
<evidence type="ECO:0000313" key="8">
    <source>
        <dbReference type="Proteomes" id="UP001595906"/>
    </source>
</evidence>
<evidence type="ECO:0000256" key="4">
    <source>
        <dbReference type="PROSITE-ProRule" id="PRU10040"/>
    </source>
</evidence>
<keyword evidence="2 5" id="KW-0378">Hydrolase</keyword>
<name>A0ABV8PW38_9BACT</name>
<comment type="similarity">
    <text evidence="1">Belongs to the pectinesterase family.</text>
</comment>
<dbReference type="InterPro" id="IPR000070">
    <property type="entry name" value="Pectinesterase_cat"/>
</dbReference>
<dbReference type="RefSeq" id="WP_379012529.1">
    <property type="nucleotide sequence ID" value="NZ_JBHSDC010000003.1"/>
</dbReference>
<dbReference type="EMBL" id="JBHSDC010000003">
    <property type="protein sequence ID" value="MFC4231142.1"/>
    <property type="molecule type" value="Genomic_DNA"/>
</dbReference>
<evidence type="ECO:0000256" key="5">
    <source>
        <dbReference type="RuleBase" id="RU000589"/>
    </source>
</evidence>
<dbReference type="EC" id="3.1.1.11" evidence="5"/>
<evidence type="ECO:0000256" key="2">
    <source>
        <dbReference type="ARBA" id="ARBA00022801"/>
    </source>
</evidence>
<dbReference type="PANTHER" id="PTHR31321:SF57">
    <property type="entry name" value="PECTINESTERASE 53-RELATED"/>
    <property type="match status" value="1"/>
</dbReference>
<dbReference type="Pfam" id="PF01095">
    <property type="entry name" value="Pectinesterase"/>
    <property type="match status" value="1"/>
</dbReference>
<comment type="catalytic activity">
    <reaction evidence="5">
        <text>[(1-&gt;4)-alpha-D-galacturonosyl methyl ester](n) + n H2O = [(1-&gt;4)-alpha-D-galacturonosyl](n) + n methanol + n H(+)</text>
        <dbReference type="Rhea" id="RHEA:22380"/>
        <dbReference type="Rhea" id="RHEA-COMP:14570"/>
        <dbReference type="Rhea" id="RHEA-COMP:14573"/>
        <dbReference type="ChEBI" id="CHEBI:15377"/>
        <dbReference type="ChEBI" id="CHEBI:15378"/>
        <dbReference type="ChEBI" id="CHEBI:17790"/>
        <dbReference type="ChEBI" id="CHEBI:140522"/>
        <dbReference type="ChEBI" id="CHEBI:140523"/>
        <dbReference type="EC" id="3.1.1.11"/>
    </reaction>
</comment>
<keyword evidence="3 5" id="KW-0063">Aspartyl esterase</keyword>
<comment type="pathway">
    <text evidence="5">Glycan metabolism; pectin degradation; 2-dehydro-3-deoxy-D-gluconate from pectin: step 1/5.</text>
</comment>
<comment type="caution">
    <text evidence="7">The sequence shown here is derived from an EMBL/GenBank/DDBJ whole genome shotgun (WGS) entry which is preliminary data.</text>
</comment>
<dbReference type="InterPro" id="IPR018040">
    <property type="entry name" value="Pectinesterase_Tyr_AS"/>
</dbReference>
<dbReference type="PROSITE" id="PS00800">
    <property type="entry name" value="PECTINESTERASE_1"/>
    <property type="match status" value="1"/>
</dbReference>
<accession>A0ABV8PW38</accession>
<sequence length="358" mass="40002">MINKELNAPVCDATKDDKSATAGYIKKATALLTLLLLLGQIVIAQYNPPGPPYPTQFNVALDGSGDFKTIQEAVNSVRDLSQVQVRIYIKKGVYKEKLVIPSWKTNISLVGEDIDSTIITGNDYSQKPLLTKDNTGATKFSTYTSYTVLIQGNDIAIENLTIQNTAGRIGQAVALHVEGDRFMIKDCKLLGNQDTLYAATENSRQYYKNCYIEGTTDFIFGEATCVFQSCTIKSLTNSFITAASTRPNHQFGFVFFDCKLIADTAAKKVYLGRPWRPNAKVVFINTEMGSHIVKEGWDNWRNPDNEKTVLFAEYNSTGEGANARNRVKWGKQLTKTEVKNYNLRNIFKATTMWLPAYN</sequence>
<feature type="domain" description="Pectinesterase catalytic" evidence="6">
    <location>
        <begin position="58"/>
        <end position="345"/>
    </location>
</feature>
<evidence type="ECO:0000256" key="1">
    <source>
        <dbReference type="ARBA" id="ARBA00008891"/>
    </source>
</evidence>
<organism evidence="7 8">
    <name type="scientific">Parasediminibacterium paludis</name>
    <dbReference type="NCBI Taxonomy" id="908966"/>
    <lineage>
        <taxon>Bacteria</taxon>
        <taxon>Pseudomonadati</taxon>
        <taxon>Bacteroidota</taxon>
        <taxon>Chitinophagia</taxon>
        <taxon>Chitinophagales</taxon>
        <taxon>Chitinophagaceae</taxon>
        <taxon>Parasediminibacterium</taxon>
    </lineage>
</organism>
<evidence type="ECO:0000313" key="7">
    <source>
        <dbReference type="EMBL" id="MFC4231142.1"/>
    </source>
</evidence>
<dbReference type="Proteomes" id="UP001595906">
    <property type="component" value="Unassembled WGS sequence"/>
</dbReference>
<dbReference type="InterPro" id="IPR033131">
    <property type="entry name" value="Pectinesterase_Asp_AS"/>
</dbReference>
<keyword evidence="8" id="KW-1185">Reference proteome</keyword>
<feature type="active site" evidence="4">
    <location>
        <position position="217"/>
    </location>
</feature>
<dbReference type="Gene3D" id="2.160.20.10">
    <property type="entry name" value="Single-stranded right-handed beta-helix, Pectin lyase-like"/>
    <property type="match status" value="1"/>
</dbReference>
<dbReference type="InterPro" id="IPR012334">
    <property type="entry name" value="Pectin_lyas_fold"/>
</dbReference>
<dbReference type="InterPro" id="IPR011050">
    <property type="entry name" value="Pectin_lyase_fold/virulence"/>
</dbReference>
<dbReference type="PROSITE" id="PS00503">
    <property type="entry name" value="PECTINESTERASE_2"/>
    <property type="match status" value="1"/>
</dbReference>
<protein>
    <recommendedName>
        <fullName evidence="5">Pectinesterase</fullName>
        <ecNumber evidence="5">3.1.1.11</ecNumber>
    </recommendedName>
</protein>
<proteinExistence type="inferred from homology"/>
<evidence type="ECO:0000259" key="6">
    <source>
        <dbReference type="Pfam" id="PF01095"/>
    </source>
</evidence>
<gene>
    <name evidence="7" type="ORF">ACFOW1_04525</name>
</gene>
<dbReference type="PANTHER" id="PTHR31321">
    <property type="entry name" value="ACYL-COA THIOESTER HYDROLASE YBHC-RELATED"/>
    <property type="match status" value="1"/>
</dbReference>
<dbReference type="SUPFAM" id="SSF51126">
    <property type="entry name" value="Pectin lyase-like"/>
    <property type="match status" value="1"/>
</dbReference>
<evidence type="ECO:0000256" key="3">
    <source>
        <dbReference type="ARBA" id="ARBA00023085"/>
    </source>
</evidence>